<protein>
    <submittedName>
        <fullName evidence="1">Uncharacterized protein</fullName>
    </submittedName>
</protein>
<name>A0ACC1K8I8_9FUNG</name>
<keyword evidence="2" id="KW-1185">Reference proteome</keyword>
<proteinExistence type="predicted"/>
<dbReference type="EMBL" id="JANBUJ010000001">
    <property type="protein sequence ID" value="KAJ2775868.1"/>
    <property type="molecule type" value="Genomic_DNA"/>
</dbReference>
<comment type="caution">
    <text evidence="1">The sequence shown here is derived from an EMBL/GenBank/DDBJ whole genome shotgun (WGS) entry which is preliminary data.</text>
</comment>
<evidence type="ECO:0000313" key="1">
    <source>
        <dbReference type="EMBL" id="KAJ2775868.1"/>
    </source>
</evidence>
<sequence>MSASRCARWRLIALVALVVLAAAPGAYAGYNKCRAQEWRPTLKHAYIQLKGMPPPRNLSQKRILEEELPQPYRVLNPFSPYTHYRTHKRLTIYVDKNGIFEDAECS</sequence>
<reference evidence="1" key="1">
    <citation type="submission" date="2022-07" db="EMBL/GenBank/DDBJ databases">
        <title>Phylogenomic reconstructions and comparative analyses of Kickxellomycotina fungi.</title>
        <authorList>
            <person name="Reynolds N.K."/>
            <person name="Stajich J.E."/>
            <person name="Barry K."/>
            <person name="Grigoriev I.V."/>
            <person name="Crous P."/>
            <person name="Smith M.E."/>
        </authorList>
    </citation>
    <scope>NUCLEOTIDE SEQUENCE</scope>
    <source>
        <strain evidence="1">CBS 109366</strain>
    </source>
</reference>
<evidence type="ECO:0000313" key="2">
    <source>
        <dbReference type="Proteomes" id="UP001140234"/>
    </source>
</evidence>
<gene>
    <name evidence="1" type="ORF">IWQ57_000025</name>
</gene>
<accession>A0ACC1K8I8</accession>
<organism evidence="1 2">
    <name type="scientific">Coemansia nantahalensis</name>
    <dbReference type="NCBI Taxonomy" id="2789366"/>
    <lineage>
        <taxon>Eukaryota</taxon>
        <taxon>Fungi</taxon>
        <taxon>Fungi incertae sedis</taxon>
        <taxon>Zoopagomycota</taxon>
        <taxon>Kickxellomycotina</taxon>
        <taxon>Kickxellomycetes</taxon>
        <taxon>Kickxellales</taxon>
        <taxon>Kickxellaceae</taxon>
        <taxon>Coemansia</taxon>
    </lineage>
</organism>
<dbReference type="Proteomes" id="UP001140234">
    <property type="component" value="Unassembled WGS sequence"/>
</dbReference>